<evidence type="ECO:0000313" key="6">
    <source>
        <dbReference type="Proteomes" id="UP000065807"/>
    </source>
</evidence>
<dbReference type="SUPFAM" id="SSF109604">
    <property type="entry name" value="HD-domain/PDEase-like"/>
    <property type="match status" value="1"/>
</dbReference>
<accession>A0A0K2SLZ1</accession>
<dbReference type="InterPro" id="IPR003607">
    <property type="entry name" value="HD/PDEase_dom"/>
</dbReference>
<dbReference type="CDD" id="cd00077">
    <property type="entry name" value="HDc"/>
    <property type="match status" value="1"/>
</dbReference>
<dbReference type="NCBIfam" id="TIGR01353">
    <property type="entry name" value="dGTP_triPase"/>
    <property type="match status" value="1"/>
</dbReference>
<feature type="domain" description="HD" evidence="4">
    <location>
        <begin position="72"/>
        <end position="201"/>
    </location>
</feature>
<dbReference type="Proteomes" id="UP000065807">
    <property type="component" value="Chromosome"/>
</dbReference>
<dbReference type="Pfam" id="PF01966">
    <property type="entry name" value="HD"/>
    <property type="match status" value="1"/>
</dbReference>
<comment type="similarity">
    <text evidence="2">Belongs to the dGTPase family. Type 2 subfamily.</text>
</comment>
<evidence type="ECO:0000256" key="2">
    <source>
        <dbReference type="HAMAP-Rule" id="MF_01212"/>
    </source>
</evidence>
<dbReference type="InterPro" id="IPR006674">
    <property type="entry name" value="HD_domain"/>
</dbReference>
<dbReference type="InterPro" id="IPR006261">
    <property type="entry name" value="dGTPase"/>
</dbReference>
<dbReference type="PATRIC" id="fig|1555112.3.peg.2037"/>
<name>A0A0K2SLZ1_LIMPI</name>
<gene>
    <name evidence="5" type="ORF">LIP_2003</name>
</gene>
<reference evidence="6" key="2">
    <citation type="journal article" date="2016" name="Int. J. Syst. Evol. Microbiol.">
        <title>Complete genome sequence and cell structure of Limnochorda pilosa, a Gram-negative spore-former within the phylum Firmicutes.</title>
        <authorList>
            <person name="Watanabe M."/>
            <person name="Kojima H."/>
            <person name="Fukui M."/>
        </authorList>
    </citation>
    <scope>NUCLEOTIDE SEQUENCE [LARGE SCALE GENOMIC DNA]</scope>
    <source>
        <strain evidence="6">HC45</strain>
    </source>
</reference>
<dbReference type="SMART" id="SM00471">
    <property type="entry name" value="HDc"/>
    <property type="match status" value="1"/>
</dbReference>
<dbReference type="RefSeq" id="WP_068137269.1">
    <property type="nucleotide sequence ID" value="NZ_AP014924.1"/>
</dbReference>
<feature type="compositionally biased region" description="Basic and acidic residues" evidence="3">
    <location>
        <begin position="24"/>
        <end position="38"/>
    </location>
</feature>
<dbReference type="Pfam" id="PF13286">
    <property type="entry name" value="HD_assoc"/>
    <property type="match status" value="1"/>
</dbReference>
<protein>
    <recommendedName>
        <fullName evidence="2">Deoxyguanosinetriphosphate triphosphohydrolase-like protein</fullName>
    </recommendedName>
</protein>
<dbReference type="OrthoDB" id="9803619at2"/>
<dbReference type="EMBL" id="AP014924">
    <property type="protein sequence ID" value="BAS27844.1"/>
    <property type="molecule type" value="Genomic_DNA"/>
</dbReference>
<dbReference type="InterPro" id="IPR023023">
    <property type="entry name" value="dNTPase_2"/>
</dbReference>
<sequence length="404" mass="45496">MESRSTSPAALARLAAPEGPPWTDRLRPVSDDDPREPYHRDRDRIIHAQAFQALQHKTQVYLINEGDFYRTRLTHTLEVAQIARTLARLLGLREPLAEAIALGHDVGHTPFGHAGEQALDAALRATGDGRGWDSNQHSLRVLDELELMYPDGPGLNLTFATRQGVARHATPFDVPVPGFDPHPQPTLEAQVVNLADVVAYAGHDLQDALEAGLLEPERLRLEPQLEPWHVCWELAEQEVEAHELTRGWPSRQVERLLARRARRHFIDRVLREAAAASAGRAGAAGVGSFEEAVELDAPLVALTETTGRQVQELVRFLFNHVYSHPLVVRQNEKERFLVTQLFERILANARIMPAFHFERWERAAQADRPREIAFFLASLTDRGALDLYAELFDPRERAMGHHLT</sequence>
<dbReference type="KEGG" id="lpil:LIP_2003"/>
<organism evidence="5 6">
    <name type="scientific">Limnochorda pilosa</name>
    <dbReference type="NCBI Taxonomy" id="1555112"/>
    <lineage>
        <taxon>Bacteria</taxon>
        <taxon>Bacillati</taxon>
        <taxon>Bacillota</taxon>
        <taxon>Limnochordia</taxon>
        <taxon>Limnochordales</taxon>
        <taxon>Limnochordaceae</taxon>
        <taxon>Limnochorda</taxon>
    </lineage>
</organism>
<evidence type="ECO:0000256" key="3">
    <source>
        <dbReference type="SAM" id="MobiDB-lite"/>
    </source>
</evidence>
<evidence type="ECO:0000259" key="4">
    <source>
        <dbReference type="PROSITE" id="PS51831"/>
    </source>
</evidence>
<feature type="region of interest" description="Disordered" evidence="3">
    <location>
        <begin position="1"/>
        <end position="38"/>
    </location>
</feature>
<dbReference type="PROSITE" id="PS51831">
    <property type="entry name" value="HD"/>
    <property type="match status" value="1"/>
</dbReference>
<evidence type="ECO:0000256" key="1">
    <source>
        <dbReference type="ARBA" id="ARBA00022801"/>
    </source>
</evidence>
<dbReference type="PANTHER" id="PTHR35795:SF1">
    <property type="entry name" value="BIS(5'-NUCLEOSYL)-TETRAPHOSPHATASE, SYMMETRICAL"/>
    <property type="match status" value="1"/>
</dbReference>
<dbReference type="STRING" id="1555112.LIP_2003"/>
<dbReference type="HAMAP" id="MF_01212">
    <property type="entry name" value="dGTPase_type2"/>
    <property type="match status" value="1"/>
</dbReference>
<dbReference type="PANTHER" id="PTHR35795">
    <property type="entry name" value="SLR1885 PROTEIN"/>
    <property type="match status" value="1"/>
</dbReference>
<dbReference type="Gene3D" id="1.10.3210.10">
    <property type="entry name" value="Hypothetical protein af1432"/>
    <property type="match status" value="1"/>
</dbReference>
<dbReference type="InterPro" id="IPR051094">
    <property type="entry name" value="Diverse_Catalytic_Enzymes"/>
</dbReference>
<proteinExistence type="inferred from homology"/>
<dbReference type="InterPro" id="IPR026875">
    <property type="entry name" value="PHydrolase_assoc_dom"/>
</dbReference>
<reference evidence="6" key="1">
    <citation type="submission" date="2015-07" db="EMBL/GenBank/DDBJ databases">
        <title>Complete genome sequence and phylogenetic analysis of Limnochorda pilosa.</title>
        <authorList>
            <person name="Watanabe M."/>
            <person name="Kojima H."/>
            <person name="Fukui M."/>
        </authorList>
    </citation>
    <scope>NUCLEOTIDE SEQUENCE [LARGE SCALE GENOMIC DNA]</scope>
    <source>
        <strain evidence="6">HC45</strain>
    </source>
</reference>
<keyword evidence="1 2" id="KW-0378">Hydrolase</keyword>
<dbReference type="AlphaFoldDB" id="A0A0K2SLZ1"/>
<dbReference type="GO" id="GO:0016793">
    <property type="term" value="F:triphosphoric monoester hydrolase activity"/>
    <property type="evidence" value="ECO:0007669"/>
    <property type="project" value="InterPro"/>
</dbReference>
<evidence type="ECO:0000313" key="5">
    <source>
        <dbReference type="EMBL" id="BAS27844.1"/>
    </source>
</evidence>
<keyword evidence="6" id="KW-1185">Reference proteome</keyword>